<gene>
    <name evidence="2" type="ORF">vBPaeSS2019XI_014</name>
</gene>
<proteinExistence type="predicted"/>
<dbReference type="Proteomes" id="UP000502584">
    <property type="component" value="Segment"/>
</dbReference>
<reference evidence="2 3" key="1">
    <citation type="submission" date="2019-10" db="EMBL/GenBank/DDBJ databases">
        <title>Genome of the temperate Pseudomonas aerugionosa phage vB_Pae-SS2019XI.</title>
        <authorList>
            <person name="Hammerl J.A."/>
            <person name="Jaeckel C."/>
            <person name="Schnehle S."/>
            <person name="Schmoger S."/>
        </authorList>
    </citation>
    <scope>NUCLEOTIDE SEQUENCE [LARGE SCALE GENOMIC DNA]</scope>
</reference>
<organism evidence="2 3">
    <name type="scientific">Pseudomonas phage vB_Pae-SS2019XI</name>
    <dbReference type="NCBI Taxonomy" id="2660688"/>
    <lineage>
        <taxon>Viruses</taxon>
        <taxon>Duplodnaviria</taxon>
        <taxon>Heunggongvirae</taxon>
        <taxon>Uroviricota</taxon>
        <taxon>Caudoviricetes</taxon>
        <taxon>Casjensviridae</taxon>
        <taxon>Maxdohrnvirus</taxon>
        <taxon>Maxdohrnvirus SS2019XI</taxon>
    </lineage>
</organism>
<protein>
    <submittedName>
        <fullName evidence="2">Uncharacterized protein</fullName>
    </submittedName>
</protein>
<evidence type="ECO:0000313" key="2">
    <source>
        <dbReference type="EMBL" id="QIG56892.1"/>
    </source>
</evidence>
<name>A0A6G6XGM9_9CAUD</name>
<evidence type="ECO:0000256" key="1">
    <source>
        <dbReference type="SAM" id="MobiDB-lite"/>
    </source>
</evidence>
<accession>A0A6G6XGM9</accession>
<keyword evidence="3" id="KW-1185">Reference proteome</keyword>
<evidence type="ECO:0000313" key="3">
    <source>
        <dbReference type="Proteomes" id="UP000502584"/>
    </source>
</evidence>
<dbReference type="EMBL" id="MN536026">
    <property type="protein sequence ID" value="QIG56892.1"/>
    <property type="molecule type" value="Genomic_DNA"/>
</dbReference>
<sequence>MLGDTPSRFCGRKRGSFGNGTTPGQYKMPQSWKR</sequence>
<feature type="region of interest" description="Disordered" evidence="1">
    <location>
        <begin position="1"/>
        <end position="34"/>
    </location>
</feature>